<sequence>MPFFYLHSSREQLCLQKRIPAHICFSLNHIHHSDPESLRVERSEAIIYSLVIVVFYAAIILIVVGTNMHRCRKRRQRLNRQHIINQKTKSPSIIVSINSGPENVNNNATPLVTLSSLNQIDSTMGKGSPV</sequence>
<reference evidence="3" key="1">
    <citation type="submission" date="2011-08" db="EMBL/GenBank/DDBJ databases">
        <authorList>
            <person name="Rombauts S."/>
        </authorList>
    </citation>
    <scope>NUCLEOTIDE SEQUENCE</scope>
    <source>
        <strain evidence="3">London</strain>
    </source>
</reference>
<dbReference type="EMBL" id="CAEY01000075">
    <property type="status" value="NOT_ANNOTATED_CDS"/>
    <property type="molecule type" value="Genomic_DNA"/>
</dbReference>
<dbReference type="HOGENOM" id="CLU_1940788_0_0_1"/>
<protein>
    <submittedName>
        <fullName evidence="2">Uncharacterized protein</fullName>
    </submittedName>
</protein>
<keyword evidence="1" id="KW-0812">Transmembrane</keyword>
<dbReference type="AlphaFoldDB" id="T1KHD4"/>
<gene>
    <name evidence="2" type="primary">107363946</name>
</gene>
<dbReference type="OrthoDB" id="6425512at2759"/>
<dbReference type="Proteomes" id="UP000015104">
    <property type="component" value="Unassembled WGS sequence"/>
</dbReference>
<feature type="transmembrane region" description="Helical" evidence="1">
    <location>
        <begin position="45"/>
        <end position="68"/>
    </location>
</feature>
<evidence type="ECO:0000313" key="3">
    <source>
        <dbReference type="Proteomes" id="UP000015104"/>
    </source>
</evidence>
<keyword evidence="1" id="KW-1133">Transmembrane helix</keyword>
<keyword evidence="3" id="KW-1185">Reference proteome</keyword>
<keyword evidence="1" id="KW-0472">Membrane</keyword>
<accession>T1KHD4</accession>
<dbReference type="OMA" id="MPFFYLH"/>
<evidence type="ECO:0000256" key="1">
    <source>
        <dbReference type="SAM" id="Phobius"/>
    </source>
</evidence>
<evidence type="ECO:0000313" key="2">
    <source>
        <dbReference type="EnsemblMetazoa" id="tetur11g03990.1"/>
    </source>
</evidence>
<proteinExistence type="predicted"/>
<organism evidence="2 3">
    <name type="scientific">Tetranychus urticae</name>
    <name type="common">Two-spotted spider mite</name>
    <dbReference type="NCBI Taxonomy" id="32264"/>
    <lineage>
        <taxon>Eukaryota</taxon>
        <taxon>Metazoa</taxon>
        <taxon>Ecdysozoa</taxon>
        <taxon>Arthropoda</taxon>
        <taxon>Chelicerata</taxon>
        <taxon>Arachnida</taxon>
        <taxon>Acari</taxon>
        <taxon>Acariformes</taxon>
        <taxon>Trombidiformes</taxon>
        <taxon>Prostigmata</taxon>
        <taxon>Eleutherengona</taxon>
        <taxon>Raphignathae</taxon>
        <taxon>Tetranychoidea</taxon>
        <taxon>Tetranychidae</taxon>
        <taxon>Tetranychus</taxon>
    </lineage>
</organism>
<dbReference type="KEGG" id="tut:107363946"/>
<name>T1KHD4_TETUR</name>
<dbReference type="EnsemblMetazoa" id="tetur11g03990.1">
    <property type="protein sequence ID" value="tetur11g03990.1"/>
    <property type="gene ID" value="tetur11g03990"/>
</dbReference>
<reference evidence="2" key="2">
    <citation type="submission" date="2015-06" db="UniProtKB">
        <authorList>
            <consortium name="EnsemblMetazoa"/>
        </authorList>
    </citation>
    <scope>IDENTIFICATION</scope>
</reference>